<gene>
    <name evidence="1" type="ORF">EZS26_000732</name>
</gene>
<dbReference type="Proteomes" id="UP000324575">
    <property type="component" value="Unassembled WGS sequence"/>
</dbReference>
<evidence type="ECO:0000313" key="1">
    <source>
        <dbReference type="EMBL" id="KAA6303129.1"/>
    </source>
</evidence>
<proteinExistence type="predicted"/>
<sequence length="140" mass="15999">MITSFDTDDILFKVLSASAGLKAAISGGIYPETERPDNSEQEDITVNTITITRTYTPQTGTSNVNIYVPDLKLKIKGQEQRKENRERLREITNKVISILEAARVEGLAFWITNETVLNEPKIYQHYTNLRIDWNIQLQTI</sequence>
<name>A0A5M8P3S2_9BACT</name>
<protein>
    <submittedName>
        <fullName evidence="1">Uncharacterized protein</fullName>
    </submittedName>
</protein>
<comment type="caution">
    <text evidence="1">The sequence shown here is derived from an EMBL/GenBank/DDBJ whole genome shotgun (WGS) entry which is preliminary data.</text>
</comment>
<reference evidence="1 2" key="1">
    <citation type="submission" date="2019-03" db="EMBL/GenBank/DDBJ databases">
        <title>Single cell metagenomics reveals metabolic interactions within the superorganism composed of flagellate Streblomastix strix and complex community of Bacteroidetes bacteria on its surface.</title>
        <authorList>
            <person name="Treitli S.C."/>
            <person name="Kolisko M."/>
            <person name="Husnik F."/>
            <person name="Keeling P."/>
            <person name="Hampl V."/>
        </authorList>
    </citation>
    <scope>NUCLEOTIDE SEQUENCE [LARGE SCALE GENOMIC DNA]</scope>
    <source>
        <strain evidence="1">St1</strain>
    </source>
</reference>
<dbReference type="EMBL" id="SNRX01000003">
    <property type="protein sequence ID" value="KAA6303129.1"/>
    <property type="molecule type" value="Genomic_DNA"/>
</dbReference>
<accession>A0A5M8P3S2</accession>
<organism evidence="1 2">
    <name type="scientific">Candidatus Ordinivivax streblomastigis</name>
    <dbReference type="NCBI Taxonomy" id="2540710"/>
    <lineage>
        <taxon>Bacteria</taxon>
        <taxon>Pseudomonadati</taxon>
        <taxon>Bacteroidota</taxon>
        <taxon>Bacteroidia</taxon>
        <taxon>Bacteroidales</taxon>
        <taxon>Candidatus Ordinivivax</taxon>
    </lineage>
</organism>
<dbReference type="AlphaFoldDB" id="A0A5M8P3S2"/>
<evidence type="ECO:0000313" key="2">
    <source>
        <dbReference type="Proteomes" id="UP000324575"/>
    </source>
</evidence>